<dbReference type="InterPro" id="IPR001034">
    <property type="entry name" value="DeoR_HTH"/>
</dbReference>
<dbReference type="SMART" id="SM00420">
    <property type="entry name" value="HTH_DEOR"/>
    <property type="match status" value="1"/>
</dbReference>
<dbReference type="InterPro" id="IPR014036">
    <property type="entry name" value="DeoR-like_C"/>
</dbReference>
<dbReference type="Pfam" id="PF08220">
    <property type="entry name" value="HTH_DeoR"/>
    <property type="match status" value="1"/>
</dbReference>
<dbReference type="SUPFAM" id="SSF100950">
    <property type="entry name" value="NagB/RpiA/CoA transferase-like"/>
    <property type="match status" value="1"/>
</dbReference>
<gene>
    <name evidence="4" type="ORF">HMPREF0501_00658</name>
</gene>
<dbReference type="PANTHER" id="PTHR30363">
    <property type="entry name" value="HTH-TYPE TRANSCRIPTIONAL REGULATOR SRLR-RELATED"/>
    <property type="match status" value="1"/>
</dbReference>
<dbReference type="SMART" id="SM01134">
    <property type="entry name" value="DeoRC"/>
    <property type="match status" value="1"/>
</dbReference>
<evidence type="ECO:0000313" key="4">
    <source>
        <dbReference type="EMBL" id="EEU30280.1"/>
    </source>
</evidence>
<dbReference type="SUPFAM" id="SSF46785">
    <property type="entry name" value="Winged helix' DNA-binding domain"/>
    <property type="match status" value="1"/>
</dbReference>
<dbReference type="GO" id="GO:0003700">
    <property type="term" value="F:DNA-binding transcription factor activity"/>
    <property type="evidence" value="ECO:0007669"/>
    <property type="project" value="InterPro"/>
</dbReference>
<feature type="domain" description="HTH deoR-type" evidence="3">
    <location>
        <begin position="8"/>
        <end position="63"/>
    </location>
</feature>
<evidence type="ECO:0000313" key="5">
    <source>
        <dbReference type="Proteomes" id="UP000003987"/>
    </source>
</evidence>
<dbReference type="Gene3D" id="3.40.50.1360">
    <property type="match status" value="1"/>
</dbReference>
<proteinExistence type="predicted"/>
<evidence type="ECO:0000256" key="1">
    <source>
        <dbReference type="ARBA" id="ARBA00023015"/>
    </source>
</evidence>
<dbReference type="eggNOG" id="COG1349">
    <property type="taxonomic scope" value="Bacteria"/>
</dbReference>
<dbReference type="InterPro" id="IPR037171">
    <property type="entry name" value="NagB/RpiA_transferase-like"/>
</dbReference>
<reference evidence="4 5" key="1">
    <citation type="submission" date="2009-06" db="EMBL/GenBank/DDBJ databases">
        <title>The Genome Sequence of Lactobacillus coleohominis strain 101-4-CHN.</title>
        <authorList>
            <consortium name="The Broad Institute Genome Sequencing Platform"/>
            <person name="Ward D."/>
            <person name="Young S.K."/>
            <person name="Zeng Q."/>
            <person name="Koehrsen M."/>
            <person name="Alvarado L."/>
            <person name="Berlin A."/>
            <person name="Borenstein D."/>
            <person name="Chen Z."/>
            <person name="Engels R."/>
            <person name="Freedman E."/>
            <person name="Gellesch M."/>
            <person name="Goldberg J."/>
            <person name="Griggs A."/>
            <person name="Gujja S."/>
            <person name="Heiman D."/>
            <person name="Hepburn T."/>
            <person name="Howarth C."/>
            <person name="Jen D."/>
            <person name="Larson L."/>
            <person name="Lewis B."/>
            <person name="Mehta T."/>
            <person name="Park D."/>
            <person name="Pearson M."/>
            <person name="Roberts A."/>
            <person name="Saif S."/>
            <person name="Shea T."/>
            <person name="Shenoy N."/>
            <person name="Sisk P."/>
            <person name="Stolte C."/>
            <person name="Sykes S."/>
            <person name="Walk T."/>
            <person name="White J."/>
            <person name="Yandava C."/>
            <person name="Liu Y."/>
            <person name="Xu Q."/>
            <person name="Lander E."/>
            <person name="Nusbaum C."/>
            <person name="Galagan J."/>
            <person name="Birren B."/>
        </authorList>
    </citation>
    <scope>NUCLEOTIDE SEQUENCE [LARGE SCALE GENOMIC DNA]</scope>
    <source>
        <strain evidence="4 5">101-4-CHN</strain>
    </source>
</reference>
<dbReference type="HOGENOM" id="CLU_060699_1_1_9"/>
<dbReference type="PRINTS" id="PR00037">
    <property type="entry name" value="HTHLACR"/>
</dbReference>
<dbReference type="InterPro" id="IPR036388">
    <property type="entry name" value="WH-like_DNA-bd_sf"/>
</dbReference>
<dbReference type="InterPro" id="IPR036390">
    <property type="entry name" value="WH_DNA-bd_sf"/>
</dbReference>
<dbReference type="OrthoDB" id="9797223at2"/>
<protein>
    <submittedName>
        <fullName evidence="4">Transcriptional regulator, DeoR family</fullName>
    </submittedName>
</protein>
<dbReference type="PROSITE" id="PS51000">
    <property type="entry name" value="HTH_DEOR_2"/>
    <property type="match status" value="1"/>
</dbReference>
<organism evidence="4 5">
    <name type="scientific">Limosilactobacillus coleohominis 101-4-CHN</name>
    <dbReference type="NCBI Taxonomy" id="575594"/>
    <lineage>
        <taxon>Bacteria</taxon>
        <taxon>Bacillati</taxon>
        <taxon>Bacillota</taxon>
        <taxon>Bacilli</taxon>
        <taxon>Lactobacillales</taxon>
        <taxon>Lactobacillaceae</taxon>
        <taxon>Limosilactobacillus</taxon>
    </lineage>
</organism>
<dbReference type="Pfam" id="PF00455">
    <property type="entry name" value="DeoRC"/>
    <property type="match status" value="1"/>
</dbReference>
<dbReference type="Proteomes" id="UP000003987">
    <property type="component" value="Unassembled WGS sequence"/>
</dbReference>
<dbReference type="PANTHER" id="PTHR30363:SF55">
    <property type="entry name" value="HTH-TYPE TRANSCRIPTIONAL REGULATOR ULAR"/>
    <property type="match status" value="1"/>
</dbReference>
<accession>C7XVB4</accession>
<keyword evidence="2" id="KW-0804">Transcription</keyword>
<keyword evidence="1" id="KW-0805">Transcription regulation</keyword>
<dbReference type="STRING" id="575594.HMPREF0501_00658"/>
<dbReference type="AlphaFoldDB" id="C7XVB4"/>
<dbReference type="EMBL" id="GG698803">
    <property type="protein sequence ID" value="EEU30280.1"/>
    <property type="molecule type" value="Genomic_DNA"/>
</dbReference>
<evidence type="ECO:0000256" key="2">
    <source>
        <dbReference type="ARBA" id="ARBA00023163"/>
    </source>
</evidence>
<evidence type="ECO:0000259" key="3">
    <source>
        <dbReference type="PROSITE" id="PS51000"/>
    </source>
</evidence>
<dbReference type="Gene3D" id="1.10.10.10">
    <property type="entry name" value="Winged helix-like DNA-binding domain superfamily/Winged helix DNA-binding domain"/>
    <property type="match status" value="1"/>
</dbReference>
<sequence>MRNSYKNIENRREHILDVLNKNKSMTIEELSKHLNVSEMTIRRDCNSLAKMGRITQHLGTVSFVSPENASNSDSRYRIKRSLGTEAAKNISDHDIVFVNSSSTAFYAVKALLNKKVSIITNNGNVAKLLSDHNIASIILSGGNVNNRDIMSGDVANRTFLSMRSDWGIIGCAGLSLEQGISTPGIEEANVNRNIIKNSRRLIVVADYSKFGSFSNFTIGKISDIDILITDTFVSGKTLDAFRKQGVEVIQVTQI</sequence>
<keyword evidence="5" id="KW-1185">Reference proteome</keyword>
<dbReference type="RefSeq" id="WP_006916460.1">
    <property type="nucleotide sequence ID" value="NZ_GG698803.1"/>
</dbReference>
<name>C7XVB4_9LACO</name>
<dbReference type="InterPro" id="IPR050313">
    <property type="entry name" value="Carb_Metab_HTH_regulators"/>
</dbReference>